<evidence type="ECO:0000256" key="1">
    <source>
        <dbReference type="SAM" id="SignalP"/>
    </source>
</evidence>
<organism evidence="2 3">
    <name type="scientific">Lactiplantibacillus dongliensis</name>
    <dbReference type="NCBI Taxonomy" id="2559919"/>
    <lineage>
        <taxon>Bacteria</taxon>
        <taxon>Bacillati</taxon>
        <taxon>Bacillota</taxon>
        <taxon>Bacilli</taxon>
        <taxon>Lactobacillales</taxon>
        <taxon>Lactobacillaceae</taxon>
        <taxon>Lactiplantibacillus</taxon>
    </lineage>
</organism>
<keyword evidence="1" id="KW-0732">Signal</keyword>
<dbReference type="RefSeq" id="WP_137639708.1">
    <property type="nucleotide sequence ID" value="NZ_BJDK01000009.1"/>
</dbReference>
<accession>A0ABW1R5P7</accession>
<reference evidence="3" key="1">
    <citation type="journal article" date="2019" name="Int. J. Syst. Evol. Microbiol.">
        <title>The Global Catalogue of Microorganisms (GCM) 10K type strain sequencing project: providing services to taxonomists for standard genome sequencing and annotation.</title>
        <authorList>
            <consortium name="The Broad Institute Genomics Platform"/>
            <consortium name="The Broad Institute Genome Sequencing Center for Infectious Disease"/>
            <person name="Wu L."/>
            <person name="Ma J."/>
        </authorList>
    </citation>
    <scope>NUCLEOTIDE SEQUENCE [LARGE SCALE GENOMIC DNA]</scope>
    <source>
        <strain evidence="3">CCM 8932</strain>
    </source>
</reference>
<sequence>MKLKGVILGTVALALGTVGFGITQSASATVIHGVTVGYFRATKTFKINIYGTNQKVTILKNTVVQAEANYIPVTNQAGQTVQVQSGDINFLNLNYKLRRTWPKAHAGGTASFSATARVHLKPIAAPVYMPVQTAIGSRETGSVLTRKMTQAWGKDPWFTITTDGYVAHFAALKKWNSRTQPKPNSSAKITKTKWTGRTEKVYYRHHVKGVPDKRVAKRGRAQYRLKLVRQKKLSSYGKGTSLVQYTHFKVGGKNYYTIYNMPN</sequence>
<evidence type="ECO:0000313" key="3">
    <source>
        <dbReference type="Proteomes" id="UP001596253"/>
    </source>
</evidence>
<dbReference type="EMBL" id="JBHSSD010000041">
    <property type="protein sequence ID" value="MFC6164925.1"/>
    <property type="molecule type" value="Genomic_DNA"/>
</dbReference>
<evidence type="ECO:0000313" key="2">
    <source>
        <dbReference type="EMBL" id="MFC6164925.1"/>
    </source>
</evidence>
<gene>
    <name evidence="2" type="ORF">ACFP3T_09615</name>
</gene>
<feature type="signal peptide" evidence="1">
    <location>
        <begin position="1"/>
        <end position="28"/>
    </location>
</feature>
<protein>
    <submittedName>
        <fullName evidence="2">Uncharacterized protein</fullName>
    </submittedName>
</protein>
<feature type="chain" id="PRO_5047186366" evidence="1">
    <location>
        <begin position="29"/>
        <end position="263"/>
    </location>
</feature>
<name>A0ABW1R5P7_9LACO</name>
<dbReference type="Proteomes" id="UP001596253">
    <property type="component" value="Unassembled WGS sequence"/>
</dbReference>
<proteinExistence type="predicted"/>
<keyword evidence="3" id="KW-1185">Reference proteome</keyword>
<comment type="caution">
    <text evidence="2">The sequence shown here is derived from an EMBL/GenBank/DDBJ whole genome shotgun (WGS) entry which is preliminary data.</text>
</comment>